<comment type="caution">
    <text evidence="1">The sequence shown here is derived from an EMBL/GenBank/DDBJ whole genome shotgun (WGS) entry which is preliminary data.</text>
</comment>
<evidence type="ECO:0000313" key="2">
    <source>
        <dbReference type="Proteomes" id="UP001050691"/>
    </source>
</evidence>
<name>A0AAV5A9T3_9AGAM</name>
<dbReference type="Gene3D" id="3.40.50.1110">
    <property type="entry name" value="SGNH hydrolase"/>
    <property type="match status" value="1"/>
</dbReference>
<dbReference type="AlphaFoldDB" id="A0AAV5A9T3"/>
<dbReference type="EMBL" id="BPWL01000004">
    <property type="protein sequence ID" value="GJJ09979.1"/>
    <property type="molecule type" value="Genomic_DNA"/>
</dbReference>
<evidence type="ECO:0008006" key="3">
    <source>
        <dbReference type="Google" id="ProtNLM"/>
    </source>
</evidence>
<protein>
    <recommendedName>
        <fullName evidence="3">Carbohydrate esterase family 16 protein</fullName>
    </recommendedName>
</protein>
<keyword evidence="2" id="KW-1185">Reference proteome</keyword>
<organism evidence="1 2">
    <name type="scientific">Clathrus columnatus</name>
    <dbReference type="NCBI Taxonomy" id="1419009"/>
    <lineage>
        <taxon>Eukaryota</taxon>
        <taxon>Fungi</taxon>
        <taxon>Dikarya</taxon>
        <taxon>Basidiomycota</taxon>
        <taxon>Agaricomycotina</taxon>
        <taxon>Agaricomycetes</taxon>
        <taxon>Phallomycetidae</taxon>
        <taxon>Phallales</taxon>
        <taxon>Clathraceae</taxon>
        <taxon>Clathrus</taxon>
    </lineage>
</organism>
<dbReference type="SUPFAM" id="SSF52266">
    <property type="entry name" value="SGNH hydrolase"/>
    <property type="match status" value="1"/>
</dbReference>
<evidence type="ECO:0000313" key="1">
    <source>
        <dbReference type="EMBL" id="GJJ09979.1"/>
    </source>
</evidence>
<sequence>MTFGDSYTDITQASFPLWPIYAADYGHLTFLDFARAGATCNQDLTPRTFPAVFQDEIPAFLNATENGKEFNAEETLFTLWIGTNDVGVGELITGQAMPGVSIVNTSECAVDWVQTMYGHGARNFFFQNMVPLDHVVLYSADSYPNRYWTEQRNTTEWNVMMKEYVASGNELTKLMLANLAPTLKDAHACLIPMVYLRTSSLTHRNI</sequence>
<dbReference type="Proteomes" id="UP001050691">
    <property type="component" value="Unassembled WGS sequence"/>
</dbReference>
<reference evidence="1" key="1">
    <citation type="submission" date="2021-10" db="EMBL/GenBank/DDBJ databases">
        <title>De novo Genome Assembly of Clathrus columnatus (Basidiomycota, Fungi) Using Illumina and Nanopore Sequence Data.</title>
        <authorList>
            <person name="Ogiso-Tanaka E."/>
            <person name="Itagaki H."/>
            <person name="Hosoya T."/>
            <person name="Hosaka K."/>
        </authorList>
    </citation>
    <scope>NUCLEOTIDE SEQUENCE</scope>
    <source>
        <strain evidence="1">MO-923</strain>
    </source>
</reference>
<accession>A0AAV5A9T3</accession>
<gene>
    <name evidence="1" type="ORF">Clacol_004204</name>
</gene>
<dbReference type="InterPro" id="IPR036514">
    <property type="entry name" value="SGNH_hydro_sf"/>
</dbReference>
<proteinExistence type="predicted"/>